<dbReference type="eggNOG" id="ENOG502SYZF">
    <property type="taxonomic scope" value="Eukaryota"/>
</dbReference>
<dbReference type="Proteomes" id="UP000030687">
    <property type="component" value="Unassembled WGS sequence"/>
</dbReference>
<dbReference type="KEGG" id="cic:CICLE_v10009981mg"/>
<evidence type="ECO:0000313" key="1">
    <source>
        <dbReference type="EMBL" id="ESR63511.1"/>
    </source>
</evidence>
<dbReference type="InParanoid" id="V4UMA3"/>
<dbReference type="EMBL" id="KI535697">
    <property type="protein sequence ID" value="ESR63511.1"/>
    <property type="molecule type" value="Genomic_DNA"/>
</dbReference>
<reference evidence="1 2" key="1">
    <citation type="submission" date="2013-10" db="EMBL/GenBank/DDBJ databases">
        <authorList>
            <consortium name="International Citrus Genome Consortium"/>
            <person name="Jenkins J."/>
            <person name="Schmutz J."/>
            <person name="Prochnik S."/>
            <person name="Rokhsar D."/>
            <person name="Gmitter F."/>
            <person name="Ollitrault P."/>
            <person name="Machado M."/>
            <person name="Talon M."/>
            <person name="Wincker P."/>
            <person name="Jaillon O."/>
            <person name="Morgante M."/>
        </authorList>
    </citation>
    <scope>NUCLEOTIDE SEQUENCE</scope>
    <source>
        <strain evidence="2">cv. Clemenules</strain>
    </source>
</reference>
<gene>
    <name evidence="1" type="ORF">CICLE_v10009981mg</name>
</gene>
<proteinExistence type="predicted"/>
<dbReference type="AlphaFoldDB" id="V4UMA3"/>
<name>V4UMA3_CITCL</name>
<organism evidence="1 2">
    <name type="scientific">Citrus clementina</name>
    <name type="common">Clementine</name>
    <name type="synonym">Citrus deliciosa x Citrus sinensis</name>
    <dbReference type="NCBI Taxonomy" id="85681"/>
    <lineage>
        <taxon>Eukaryota</taxon>
        <taxon>Viridiplantae</taxon>
        <taxon>Streptophyta</taxon>
        <taxon>Embryophyta</taxon>
        <taxon>Tracheophyta</taxon>
        <taxon>Spermatophyta</taxon>
        <taxon>Magnoliopsida</taxon>
        <taxon>eudicotyledons</taxon>
        <taxon>Gunneridae</taxon>
        <taxon>Pentapetalae</taxon>
        <taxon>rosids</taxon>
        <taxon>malvids</taxon>
        <taxon>Sapindales</taxon>
        <taxon>Rutaceae</taxon>
        <taxon>Aurantioideae</taxon>
        <taxon>Citrus</taxon>
    </lineage>
</organism>
<evidence type="ECO:0000313" key="2">
    <source>
        <dbReference type="Proteomes" id="UP000030687"/>
    </source>
</evidence>
<keyword evidence="2" id="KW-1185">Reference proteome</keyword>
<protein>
    <submittedName>
        <fullName evidence="1">Uncharacterized protein</fullName>
    </submittedName>
</protein>
<dbReference type="Gramene" id="ESR63511">
    <property type="protein sequence ID" value="ESR63511"/>
    <property type="gene ID" value="CICLE_v10009981mg"/>
</dbReference>
<accession>V4UMA3</accession>
<sequence>MLFIAAVKMDLRNMLSSTFFRTSFKTMKSKLFATTNLPTISPKLLGAFGKSMPISSNNEPYRRQPVPMSLVVKTFLFSKNSRSCMTGSTHGGIFSRARAIASLTTSGW</sequence>